<dbReference type="RefSeq" id="WP_203844265.1">
    <property type="nucleotide sequence ID" value="NZ_BAAAVW010000005.1"/>
</dbReference>
<feature type="transmembrane region" description="Helical" evidence="1">
    <location>
        <begin position="12"/>
        <end position="32"/>
    </location>
</feature>
<evidence type="ECO:0000313" key="2">
    <source>
        <dbReference type="EMBL" id="GIG42375.1"/>
    </source>
</evidence>
<accession>A0A919PCR7</accession>
<feature type="transmembrane region" description="Helical" evidence="1">
    <location>
        <begin position="203"/>
        <end position="227"/>
    </location>
</feature>
<name>A0A919PCR7_9ACTN</name>
<dbReference type="Proteomes" id="UP000660611">
    <property type="component" value="Unassembled WGS sequence"/>
</dbReference>
<reference evidence="2" key="1">
    <citation type="submission" date="2021-01" db="EMBL/GenBank/DDBJ databases">
        <title>Whole genome shotgun sequence of Dactylosporangium siamense NBRC 106093.</title>
        <authorList>
            <person name="Komaki H."/>
            <person name="Tamura T."/>
        </authorList>
    </citation>
    <scope>NUCLEOTIDE SEQUENCE</scope>
    <source>
        <strain evidence="2">NBRC 106093</strain>
    </source>
</reference>
<sequence length="273" mass="27574">MSAELLRLRKWPVLWVLLGIGLTLDVLFGYVFDYLSYRTGSRPVSEDAPLLAGLLPAGVPVTTVEGMPMFGGAILLILGALAAGSGYGWGTWKTVLTTAPSRLRAFTGLLGALGAVVAGLVAAMFAVNFACAFAIAAAESSSFDLPPLADLARAAGGALLMHSMWASCGVLLGIVARGPALAVGLGMVWTLAVENLLRGTGNVLAPVAAVADLLPGTAAGSLAGALGAVPFADNGTPGVLSTLDGSAAALLLSGWTVVFTLLAGLLLTRRDVM</sequence>
<dbReference type="EMBL" id="BONQ01000014">
    <property type="protein sequence ID" value="GIG42375.1"/>
    <property type="molecule type" value="Genomic_DNA"/>
</dbReference>
<feature type="transmembrane region" description="Helical" evidence="1">
    <location>
        <begin position="109"/>
        <end position="138"/>
    </location>
</feature>
<evidence type="ECO:0000256" key="1">
    <source>
        <dbReference type="SAM" id="Phobius"/>
    </source>
</evidence>
<feature type="transmembrane region" description="Helical" evidence="1">
    <location>
        <begin position="164"/>
        <end position="191"/>
    </location>
</feature>
<comment type="caution">
    <text evidence="2">The sequence shown here is derived from an EMBL/GenBank/DDBJ whole genome shotgun (WGS) entry which is preliminary data.</text>
</comment>
<keyword evidence="1" id="KW-0812">Transmembrane</keyword>
<gene>
    <name evidence="2" type="ORF">Dsi01nite_004160</name>
</gene>
<protein>
    <recommendedName>
        <fullName evidence="4">ABC transporter permease</fullName>
    </recommendedName>
</protein>
<organism evidence="2 3">
    <name type="scientific">Dactylosporangium siamense</name>
    <dbReference type="NCBI Taxonomy" id="685454"/>
    <lineage>
        <taxon>Bacteria</taxon>
        <taxon>Bacillati</taxon>
        <taxon>Actinomycetota</taxon>
        <taxon>Actinomycetes</taxon>
        <taxon>Micromonosporales</taxon>
        <taxon>Micromonosporaceae</taxon>
        <taxon>Dactylosporangium</taxon>
    </lineage>
</organism>
<keyword evidence="3" id="KW-1185">Reference proteome</keyword>
<keyword evidence="1" id="KW-1133">Transmembrane helix</keyword>
<keyword evidence="1" id="KW-0472">Membrane</keyword>
<evidence type="ECO:0000313" key="3">
    <source>
        <dbReference type="Proteomes" id="UP000660611"/>
    </source>
</evidence>
<feature type="transmembrane region" description="Helical" evidence="1">
    <location>
        <begin position="69"/>
        <end position="89"/>
    </location>
</feature>
<feature type="transmembrane region" description="Helical" evidence="1">
    <location>
        <begin position="247"/>
        <end position="267"/>
    </location>
</feature>
<dbReference type="AlphaFoldDB" id="A0A919PCR7"/>
<proteinExistence type="predicted"/>
<evidence type="ECO:0008006" key="4">
    <source>
        <dbReference type="Google" id="ProtNLM"/>
    </source>
</evidence>